<feature type="chain" id="PRO_5045421698" evidence="1">
    <location>
        <begin position="19"/>
        <end position="140"/>
    </location>
</feature>
<keyword evidence="4" id="KW-1185">Reference proteome</keyword>
<dbReference type="EMBL" id="JAAWWL010000001">
    <property type="protein sequence ID" value="NKI31822.1"/>
    <property type="molecule type" value="Genomic_DNA"/>
</dbReference>
<protein>
    <submittedName>
        <fullName evidence="3">DUF2147 domain-containing protein</fullName>
    </submittedName>
</protein>
<evidence type="ECO:0000313" key="4">
    <source>
        <dbReference type="Proteomes" id="UP000718451"/>
    </source>
</evidence>
<evidence type="ECO:0000259" key="2">
    <source>
        <dbReference type="Pfam" id="PF09917"/>
    </source>
</evidence>
<dbReference type="Pfam" id="PF09917">
    <property type="entry name" value="DUF2147"/>
    <property type="match status" value="1"/>
</dbReference>
<accession>A0ABX1GPI7</accession>
<sequence>MKLFGLFCLFLFANLSLAQNITGEWETYDDETQEKKALINIYESNGKYFAKIVRSYISDQDAVCENCKGDKKDQPIAGLVIIEGLEEDGDEYNGGTIMDPENGKTYKCYIELMDDGKLKVRGYLGISLLGRTQYWRRKVS</sequence>
<dbReference type="RefSeq" id="WP_168551971.1">
    <property type="nucleotide sequence ID" value="NZ_JAAWWL010000001.1"/>
</dbReference>
<feature type="domain" description="DUF2147" evidence="2">
    <location>
        <begin position="23"/>
        <end position="137"/>
    </location>
</feature>
<dbReference type="InterPro" id="IPR019223">
    <property type="entry name" value="DUF2147"/>
</dbReference>
<evidence type="ECO:0000256" key="1">
    <source>
        <dbReference type="SAM" id="SignalP"/>
    </source>
</evidence>
<evidence type="ECO:0000313" key="3">
    <source>
        <dbReference type="EMBL" id="NKI31822.1"/>
    </source>
</evidence>
<reference evidence="3 4" key="1">
    <citation type="submission" date="2020-04" db="EMBL/GenBank/DDBJ databases">
        <authorList>
            <person name="Yoon J."/>
        </authorList>
    </citation>
    <scope>NUCLEOTIDE SEQUENCE [LARGE SCALE GENOMIC DNA]</scope>
    <source>
        <strain evidence="3 4">DJ-13</strain>
    </source>
</reference>
<dbReference type="PANTHER" id="PTHR36919:SF3">
    <property type="entry name" value="BLL5882 PROTEIN"/>
    <property type="match status" value="1"/>
</dbReference>
<gene>
    <name evidence="3" type="ORF">HCU67_07670</name>
</gene>
<dbReference type="PANTHER" id="PTHR36919">
    <property type="entry name" value="BLR1215 PROTEIN"/>
    <property type="match status" value="1"/>
</dbReference>
<keyword evidence="1" id="KW-0732">Signal</keyword>
<proteinExistence type="predicted"/>
<name>A0ABX1GPI7_9FLAO</name>
<comment type="caution">
    <text evidence="3">The sequence shown here is derived from an EMBL/GenBank/DDBJ whole genome shotgun (WGS) entry which is preliminary data.</text>
</comment>
<feature type="signal peptide" evidence="1">
    <location>
        <begin position="1"/>
        <end position="18"/>
    </location>
</feature>
<dbReference type="Proteomes" id="UP000718451">
    <property type="component" value="Unassembled WGS sequence"/>
</dbReference>
<organism evidence="3 4">
    <name type="scientific">Croceivirga thetidis</name>
    <dbReference type="NCBI Taxonomy" id="2721623"/>
    <lineage>
        <taxon>Bacteria</taxon>
        <taxon>Pseudomonadati</taxon>
        <taxon>Bacteroidota</taxon>
        <taxon>Flavobacteriia</taxon>
        <taxon>Flavobacteriales</taxon>
        <taxon>Flavobacteriaceae</taxon>
        <taxon>Croceivirga</taxon>
    </lineage>
</organism>
<dbReference type="Gene3D" id="2.40.128.520">
    <property type="match status" value="1"/>
</dbReference>